<feature type="region of interest" description="Disordered" evidence="1">
    <location>
        <begin position="1"/>
        <end position="170"/>
    </location>
</feature>
<feature type="compositionally biased region" description="Polar residues" evidence="1">
    <location>
        <begin position="118"/>
        <end position="128"/>
    </location>
</feature>
<feature type="compositionally biased region" description="Low complexity" evidence="1">
    <location>
        <begin position="98"/>
        <end position="109"/>
    </location>
</feature>
<reference evidence="2" key="2">
    <citation type="submission" date="2021-01" db="EMBL/GenBank/DDBJ databases">
        <authorList>
            <person name="Kaushik A."/>
        </authorList>
    </citation>
    <scope>NUCLEOTIDE SEQUENCE</scope>
    <source>
        <strain evidence="2">AG1-1A</strain>
    </source>
</reference>
<reference evidence="3" key="1">
    <citation type="submission" date="2020-05" db="EMBL/GenBank/DDBJ databases">
        <title>Evolutionary and genomic comparisons of hybrid uninucleate and nonhybrid Rhizoctonia fungi.</title>
        <authorList>
            <person name="Li C."/>
            <person name="Chen X."/>
        </authorList>
    </citation>
    <scope>NUCLEOTIDE SEQUENCE</scope>
    <source>
        <strain evidence="3">AG-1 IA</strain>
    </source>
</reference>
<accession>A0A8H2WAX6</accession>
<gene>
    <name evidence="2" type="ORF">RDB_LOCUS6830</name>
    <name evidence="3" type="ORF">RhiXN_11537</name>
</gene>
<dbReference type="Proteomes" id="UP000663840">
    <property type="component" value="Unassembled WGS sequence"/>
</dbReference>
<dbReference type="EMBL" id="CAJMWR010000125">
    <property type="protein sequence ID" value="CAE6347804.1"/>
    <property type="molecule type" value="Genomic_DNA"/>
</dbReference>
<name>A0A8H2WAX6_9AGAM</name>
<feature type="compositionally biased region" description="Basic residues" evidence="1">
    <location>
        <begin position="76"/>
        <end position="90"/>
    </location>
</feature>
<protein>
    <submittedName>
        <fullName evidence="2">Uncharacterized protein</fullName>
    </submittedName>
</protein>
<organism evidence="2 4">
    <name type="scientific">Rhizoctonia solani</name>
    <dbReference type="NCBI Taxonomy" id="456999"/>
    <lineage>
        <taxon>Eukaryota</taxon>
        <taxon>Fungi</taxon>
        <taxon>Dikarya</taxon>
        <taxon>Basidiomycota</taxon>
        <taxon>Agaricomycotina</taxon>
        <taxon>Agaricomycetes</taxon>
        <taxon>Cantharellales</taxon>
        <taxon>Ceratobasidiaceae</taxon>
        <taxon>Rhizoctonia</taxon>
    </lineage>
</organism>
<evidence type="ECO:0000313" key="2">
    <source>
        <dbReference type="EMBL" id="CAE6347804.1"/>
    </source>
</evidence>
<evidence type="ECO:0000313" key="3">
    <source>
        <dbReference type="EMBL" id="QRW24625.1"/>
    </source>
</evidence>
<evidence type="ECO:0000256" key="1">
    <source>
        <dbReference type="SAM" id="MobiDB-lite"/>
    </source>
</evidence>
<dbReference type="EMBL" id="CP059669">
    <property type="protein sequence ID" value="QRW24625.1"/>
    <property type="molecule type" value="Genomic_DNA"/>
</dbReference>
<feature type="compositionally biased region" description="Low complexity" evidence="1">
    <location>
        <begin position="52"/>
        <end position="72"/>
    </location>
</feature>
<proteinExistence type="predicted"/>
<dbReference type="AlphaFoldDB" id="A0A8H2WAX6"/>
<sequence>MESMCGKFPLANRPKLTRRKRKNLSLTPGASITMPDRPRRGGSSPTTEPANTSEETITGTSSTTQASSTFLSVPGPHRRAKGTKQSRKRGGNPYSWMSSDDNPSSPTTDEALPITPHSDMSSTFSASPPLSARPLQSPVFGRRNAISAGPRGAQIGFLPEGRSYSPAGGPLVPTSTWPQMTGGPSHFPAMSFDGLAHTQSDGALSTHSRVLDQRIGAEYNQPNLGLPQNILPYDISQSSSYSTTFMRPVVPGQSCQLFDQPSGDRTEPSLPTQTFIWQDFTSNHPPINGAENHRITNSNFDPELPNAMLPPNIVTTGYGGSYVNVNSPNPEFSSSRLSTESMATFMAGPDTESPSQGISMGPYQVPTPSSHENVHSLASLAFKRF</sequence>
<dbReference type="Proteomes" id="UP000650533">
    <property type="component" value="Chromosome 12"/>
</dbReference>
<evidence type="ECO:0000313" key="4">
    <source>
        <dbReference type="Proteomes" id="UP000663840"/>
    </source>
</evidence>